<comment type="caution">
    <text evidence="3">The sequence shown here is derived from an EMBL/GenBank/DDBJ whole genome shotgun (WGS) entry which is preliminary data.</text>
</comment>
<evidence type="ECO:0000313" key="3">
    <source>
        <dbReference type="EMBL" id="PIE32627.1"/>
    </source>
</evidence>
<dbReference type="Gene3D" id="1.10.3730.20">
    <property type="match status" value="1"/>
</dbReference>
<dbReference type="EMBL" id="PDSK01000110">
    <property type="protein sequence ID" value="PIE32627.1"/>
    <property type="molecule type" value="Genomic_DNA"/>
</dbReference>
<dbReference type="Proteomes" id="UP000230821">
    <property type="component" value="Unassembled WGS sequence"/>
</dbReference>
<dbReference type="InterPro" id="IPR000620">
    <property type="entry name" value="EamA_dom"/>
</dbReference>
<keyword evidence="1" id="KW-0812">Transmembrane</keyword>
<feature type="transmembrane region" description="Helical" evidence="1">
    <location>
        <begin position="126"/>
        <end position="146"/>
    </location>
</feature>
<dbReference type="SUPFAM" id="SSF103481">
    <property type="entry name" value="Multidrug resistance efflux transporter EmrE"/>
    <property type="match status" value="2"/>
</dbReference>
<evidence type="ECO:0000259" key="2">
    <source>
        <dbReference type="Pfam" id="PF00892"/>
    </source>
</evidence>
<feature type="domain" description="EamA" evidence="2">
    <location>
        <begin position="101"/>
        <end position="216"/>
    </location>
</feature>
<feature type="transmembrane region" description="Helical" evidence="1">
    <location>
        <begin position="194"/>
        <end position="217"/>
    </location>
</feature>
<organism evidence="3 4">
    <name type="scientific">candidate division KSB3 bacterium</name>
    <dbReference type="NCBI Taxonomy" id="2044937"/>
    <lineage>
        <taxon>Bacteria</taxon>
        <taxon>candidate division KSB3</taxon>
    </lineage>
</organism>
<name>A0A2G6KAC6_9BACT</name>
<dbReference type="InterPro" id="IPR037185">
    <property type="entry name" value="EmrE-like"/>
</dbReference>
<feature type="transmembrane region" description="Helical" evidence="1">
    <location>
        <begin position="158"/>
        <end position="182"/>
    </location>
</feature>
<feature type="transmembrane region" description="Helical" evidence="1">
    <location>
        <begin position="71"/>
        <end position="88"/>
    </location>
</feature>
<dbReference type="PANTHER" id="PTHR22911">
    <property type="entry name" value="ACYL-MALONYL CONDENSING ENZYME-RELATED"/>
    <property type="match status" value="1"/>
</dbReference>
<feature type="domain" description="EamA" evidence="2">
    <location>
        <begin position="9"/>
        <end position="87"/>
    </location>
</feature>
<dbReference type="Pfam" id="PF00892">
    <property type="entry name" value="EamA"/>
    <property type="match status" value="2"/>
</dbReference>
<dbReference type="GO" id="GO:0016020">
    <property type="term" value="C:membrane"/>
    <property type="evidence" value="ECO:0007669"/>
    <property type="project" value="InterPro"/>
</dbReference>
<keyword evidence="1" id="KW-0472">Membrane</keyword>
<evidence type="ECO:0000313" key="4">
    <source>
        <dbReference type="Proteomes" id="UP000230821"/>
    </source>
</evidence>
<dbReference type="PROSITE" id="PS51257">
    <property type="entry name" value="PROKAR_LIPOPROTEIN"/>
    <property type="match status" value="1"/>
</dbReference>
<feature type="transmembrane region" description="Helical" evidence="1">
    <location>
        <begin position="94"/>
        <end position="114"/>
    </location>
</feature>
<evidence type="ECO:0000256" key="1">
    <source>
        <dbReference type="SAM" id="Phobius"/>
    </source>
</evidence>
<feature type="transmembrane region" description="Helical" evidence="1">
    <location>
        <begin position="18"/>
        <end position="37"/>
    </location>
</feature>
<gene>
    <name evidence="3" type="ORF">CSA56_14640</name>
</gene>
<dbReference type="PANTHER" id="PTHR22911:SF79">
    <property type="entry name" value="MOBA-LIKE NTP TRANSFERASE DOMAIN-CONTAINING PROTEIN"/>
    <property type="match status" value="1"/>
</dbReference>
<proteinExistence type="predicted"/>
<dbReference type="AlphaFoldDB" id="A0A2G6KAC6"/>
<feature type="transmembrane region" description="Helical" evidence="1">
    <location>
        <begin position="43"/>
        <end position="64"/>
    </location>
</feature>
<reference evidence="3 4" key="1">
    <citation type="submission" date="2017-10" db="EMBL/GenBank/DDBJ databases">
        <title>Novel microbial diversity and functional potential in the marine mammal oral microbiome.</title>
        <authorList>
            <person name="Dudek N.K."/>
            <person name="Sun C.L."/>
            <person name="Burstein D."/>
            <person name="Kantor R.S."/>
            <person name="Aliaga Goltsman D.S."/>
            <person name="Bik E.M."/>
            <person name="Thomas B.C."/>
            <person name="Banfield J.F."/>
            <person name="Relman D.A."/>
        </authorList>
    </citation>
    <scope>NUCLEOTIDE SEQUENCE [LARGE SCALE GENOMIC DNA]</scope>
    <source>
        <strain evidence="3">DOLJORAL78_47_16</strain>
    </source>
</reference>
<protein>
    <recommendedName>
        <fullName evidence="2">EamA domain-containing protein</fullName>
    </recommendedName>
</protein>
<accession>A0A2G6KAC6</accession>
<sequence>MIFRRDLLKIKLKDMHILILYGFIGISCSSLCFLYAIKYTTVTTAVMLMNTSPVIVVVLSAIFFREPFTRQTFLSLLLTFIGISLLIQCYNPKLFNLNVVGILFGIGASFCFAAHTLVGKLKVSDYNALTIVFYALAFGTLFLIIIRTPQVLLQIDYPIQGCFWFFLHTLVPTILASICYIASLHHIEAGKASIILLFEVVVASLLAFLFLGGTIGIPPNYRGRPDYLRHPLVV</sequence>
<keyword evidence="1" id="KW-1133">Transmembrane helix</keyword>